<evidence type="ECO:0000313" key="1">
    <source>
        <dbReference type="EMBL" id="KAK4295496.1"/>
    </source>
</evidence>
<evidence type="ECO:0000313" key="2">
    <source>
        <dbReference type="Proteomes" id="UP001292094"/>
    </source>
</evidence>
<name>A0AAE1NU14_9EUCA</name>
<dbReference type="AlphaFoldDB" id="A0AAE1NU14"/>
<accession>A0AAE1NU14</accession>
<sequence>MFSKSLRFSTKSTHLLFTLPQFTSYYPATPLSHPVQFFNTLPYPYLTLYSPSIPCYIPVSPCTVLQYPATTLSHPVQSFNTLPQPYLTLYSPSLPYRIASLTLILLHLFLTLPDLASRLSQLLLFRSRFSLASSGLQLPITPSQTCLTLTPFFLSQL</sequence>
<comment type="caution">
    <text evidence="1">The sequence shown here is derived from an EMBL/GenBank/DDBJ whole genome shotgun (WGS) entry which is preliminary data.</text>
</comment>
<proteinExistence type="predicted"/>
<organism evidence="1 2">
    <name type="scientific">Petrolisthes manimaculis</name>
    <dbReference type="NCBI Taxonomy" id="1843537"/>
    <lineage>
        <taxon>Eukaryota</taxon>
        <taxon>Metazoa</taxon>
        <taxon>Ecdysozoa</taxon>
        <taxon>Arthropoda</taxon>
        <taxon>Crustacea</taxon>
        <taxon>Multicrustacea</taxon>
        <taxon>Malacostraca</taxon>
        <taxon>Eumalacostraca</taxon>
        <taxon>Eucarida</taxon>
        <taxon>Decapoda</taxon>
        <taxon>Pleocyemata</taxon>
        <taxon>Anomura</taxon>
        <taxon>Galatheoidea</taxon>
        <taxon>Porcellanidae</taxon>
        <taxon>Petrolisthes</taxon>
    </lineage>
</organism>
<keyword evidence="2" id="KW-1185">Reference proteome</keyword>
<reference evidence="1" key="1">
    <citation type="submission" date="2023-11" db="EMBL/GenBank/DDBJ databases">
        <title>Genome assemblies of two species of porcelain crab, Petrolisthes cinctipes and Petrolisthes manimaculis (Anomura: Porcellanidae).</title>
        <authorList>
            <person name="Angst P."/>
        </authorList>
    </citation>
    <scope>NUCLEOTIDE SEQUENCE</scope>
    <source>
        <strain evidence="1">PB745_02</strain>
        <tissue evidence="1">Gill</tissue>
    </source>
</reference>
<dbReference type="EMBL" id="JAWZYT010004067">
    <property type="protein sequence ID" value="KAK4295496.1"/>
    <property type="molecule type" value="Genomic_DNA"/>
</dbReference>
<dbReference type="Proteomes" id="UP001292094">
    <property type="component" value="Unassembled WGS sequence"/>
</dbReference>
<gene>
    <name evidence="1" type="ORF">Pmani_031950</name>
</gene>
<protein>
    <submittedName>
        <fullName evidence="1">Uncharacterized protein</fullName>
    </submittedName>
</protein>